<protein>
    <recommendedName>
        <fullName evidence="1">Ribosomal RNA methyltransferase FtsJ domain-containing protein</fullName>
    </recommendedName>
</protein>
<name>A0A381SWW0_9ZZZZ</name>
<dbReference type="GO" id="GO:0008168">
    <property type="term" value="F:methyltransferase activity"/>
    <property type="evidence" value="ECO:0007669"/>
    <property type="project" value="InterPro"/>
</dbReference>
<proteinExistence type="predicted"/>
<dbReference type="CDD" id="cd02440">
    <property type="entry name" value="AdoMet_MTases"/>
    <property type="match status" value="1"/>
</dbReference>
<dbReference type="EMBL" id="UINC01003610">
    <property type="protein sequence ID" value="SVA07801.1"/>
    <property type="molecule type" value="Genomic_DNA"/>
</dbReference>
<evidence type="ECO:0000259" key="1">
    <source>
        <dbReference type="Pfam" id="PF01728"/>
    </source>
</evidence>
<dbReference type="PANTHER" id="PTHR37524:SF2">
    <property type="entry name" value="RIBOSOMAL RNA METHYLTRANSFERASE FTSJ DOMAIN-CONTAINING PROTEIN"/>
    <property type="match status" value="1"/>
</dbReference>
<accession>A0A381SWW0</accession>
<dbReference type="InterPro" id="IPR029063">
    <property type="entry name" value="SAM-dependent_MTases_sf"/>
</dbReference>
<organism evidence="2">
    <name type="scientific">marine metagenome</name>
    <dbReference type="NCBI Taxonomy" id="408172"/>
    <lineage>
        <taxon>unclassified sequences</taxon>
        <taxon>metagenomes</taxon>
        <taxon>ecological metagenomes</taxon>
    </lineage>
</organism>
<reference evidence="2" key="1">
    <citation type="submission" date="2018-05" db="EMBL/GenBank/DDBJ databases">
        <authorList>
            <person name="Lanie J.A."/>
            <person name="Ng W.-L."/>
            <person name="Kazmierczak K.M."/>
            <person name="Andrzejewski T.M."/>
            <person name="Davidsen T.M."/>
            <person name="Wayne K.J."/>
            <person name="Tettelin H."/>
            <person name="Glass J.I."/>
            <person name="Rusch D."/>
            <person name="Podicherti R."/>
            <person name="Tsui H.-C.T."/>
            <person name="Winkler M.E."/>
        </authorList>
    </citation>
    <scope>NUCLEOTIDE SEQUENCE</scope>
</reference>
<evidence type="ECO:0000313" key="2">
    <source>
        <dbReference type="EMBL" id="SVA07801.1"/>
    </source>
</evidence>
<dbReference type="InterPro" id="IPR002877">
    <property type="entry name" value="RNA_MeTrfase_FtsJ_dom"/>
</dbReference>
<dbReference type="SUPFAM" id="SSF53335">
    <property type="entry name" value="S-adenosyl-L-methionine-dependent methyltransferases"/>
    <property type="match status" value="1"/>
</dbReference>
<dbReference type="Pfam" id="PF01728">
    <property type="entry name" value="FtsJ"/>
    <property type="match status" value="1"/>
</dbReference>
<dbReference type="PANTHER" id="PTHR37524">
    <property type="entry name" value="RIBOSOMAL RNA LARGE SUBUNIT METHYLTRANSFERASE M"/>
    <property type="match status" value="1"/>
</dbReference>
<dbReference type="GO" id="GO:0032259">
    <property type="term" value="P:methylation"/>
    <property type="evidence" value="ECO:0007669"/>
    <property type="project" value="InterPro"/>
</dbReference>
<dbReference type="AlphaFoldDB" id="A0A381SWW0"/>
<sequence>MVSKIIRSAYLGSKEHMEPLKGELDEITGVHDQLVLSCALPIKSLWSINTWLNPKILTIDSINDGAKQLKEIQRNWCLYSYQFHRRAKLIQEKLPYLSAKPLRFPCALPTSPIGSWALLTENQILASSKCSSFFKNGEILFEENKEAPPSRAYLKLYESLTRIEKFPQSGDFCIDAGGSPGGWTWVIQKLGARVLSIDRSPLDAKIASLPNVEHHKGDVFSIKPSDYDKVDWLFSDVICFPEKLFDWISLWFESKKCKNFICTIKFQGTPNYSFARKFLEFEGSQVVHLYNNKHELTFIHKE</sequence>
<feature type="domain" description="Ribosomal RNA methyltransferase FtsJ" evidence="1">
    <location>
        <begin position="150"/>
        <end position="238"/>
    </location>
</feature>
<gene>
    <name evidence="2" type="ORF">METZ01_LOCUS60655</name>
</gene>
<dbReference type="Gene3D" id="3.40.50.150">
    <property type="entry name" value="Vaccinia Virus protein VP39"/>
    <property type="match status" value="1"/>
</dbReference>